<keyword evidence="2" id="KW-0732">Signal</keyword>
<protein>
    <submittedName>
        <fullName evidence="3">Uncharacterized protein</fullName>
    </submittedName>
</protein>
<keyword evidence="1" id="KW-0812">Transmembrane</keyword>
<accession>A0A4Y8ZRM4</accession>
<evidence type="ECO:0000313" key="4">
    <source>
        <dbReference type="Proteomes" id="UP000298213"/>
    </source>
</evidence>
<keyword evidence="1" id="KW-1133">Transmembrane helix</keyword>
<feature type="chain" id="PRO_5021485871" evidence="2">
    <location>
        <begin position="25"/>
        <end position="78"/>
    </location>
</feature>
<reference evidence="3 4" key="1">
    <citation type="submission" date="2019-03" db="EMBL/GenBank/DDBJ databases">
        <title>Genome sequence of Sphingomonas sp. 17J27-24.</title>
        <authorList>
            <person name="Kim M."/>
            <person name="Maeng S."/>
            <person name="Sathiyaraj S."/>
        </authorList>
    </citation>
    <scope>NUCLEOTIDE SEQUENCE [LARGE SCALE GENOMIC DNA]</scope>
    <source>
        <strain evidence="3 4">17J27-24</strain>
    </source>
</reference>
<evidence type="ECO:0000256" key="2">
    <source>
        <dbReference type="SAM" id="SignalP"/>
    </source>
</evidence>
<name>A0A4Y8ZRM4_9SPHN</name>
<dbReference type="RefSeq" id="WP_135085726.1">
    <property type="nucleotide sequence ID" value="NZ_SPDV01000013.1"/>
</dbReference>
<comment type="caution">
    <text evidence="3">The sequence shown here is derived from an EMBL/GenBank/DDBJ whole genome shotgun (WGS) entry which is preliminary data.</text>
</comment>
<gene>
    <name evidence="3" type="ORF">E2493_08570</name>
</gene>
<proteinExistence type="predicted"/>
<feature type="transmembrane region" description="Helical" evidence="1">
    <location>
        <begin position="43"/>
        <end position="63"/>
    </location>
</feature>
<keyword evidence="4" id="KW-1185">Reference proteome</keyword>
<evidence type="ECO:0000256" key="1">
    <source>
        <dbReference type="SAM" id="Phobius"/>
    </source>
</evidence>
<keyword evidence="1" id="KW-0472">Membrane</keyword>
<evidence type="ECO:0000313" key="3">
    <source>
        <dbReference type="EMBL" id="TFI58680.1"/>
    </source>
</evidence>
<dbReference type="EMBL" id="SPDV01000013">
    <property type="protein sequence ID" value="TFI58680.1"/>
    <property type="molecule type" value="Genomic_DNA"/>
</dbReference>
<organism evidence="3 4">
    <name type="scientific">Sphingomonas parva</name>
    <dbReference type="NCBI Taxonomy" id="2555898"/>
    <lineage>
        <taxon>Bacteria</taxon>
        <taxon>Pseudomonadati</taxon>
        <taxon>Pseudomonadota</taxon>
        <taxon>Alphaproteobacteria</taxon>
        <taxon>Sphingomonadales</taxon>
        <taxon>Sphingomonadaceae</taxon>
        <taxon>Sphingomonas</taxon>
    </lineage>
</organism>
<dbReference type="Proteomes" id="UP000298213">
    <property type="component" value="Unassembled WGS sequence"/>
</dbReference>
<dbReference type="AlphaFoldDB" id="A0A4Y8ZRM4"/>
<sequence length="78" mass="7958">MASKFLTGLVASAMLVAPTTGVLAQSAPAPAAETVSSDSELRSGNGLVFGAVFFTVLGLLIIFQDDIFGDDDVEPVTP</sequence>
<feature type="signal peptide" evidence="2">
    <location>
        <begin position="1"/>
        <end position="24"/>
    </location>
</feature>